<dbReference type="InterPro" id="IPR051034">
    <property type="entry name" value="Mito_Enoyl-ACP_Reductase"/>
</dbReference>
<dbReference type="InterPro" id="IPR013149">
    <property type="entry name" value="ADH-like_C"/>
</dbReference>
<gene>
    <name evidence="12" type="ORF">I8D64_05120</name>
</gene>
<accession>A0ABS1B815</accession>
<keyword evidence="5" id="KW-0809">Transit peptide</keyword>
<dbReference type="InterPro" id="IPR036291">
    <property type="entry name" value="NAD(P)-bd_dom_sf"/>
</dbReference>
<sequence length="325" mass="33901">MRAVTHQSFGEPTDVLDVTEVAEPSPGPGEVLVRMVLSPIHNHDLWTVRGTYGVKPELPARAGTEAVGVVEQLGEGVTQLVTGQRVVATSQLGVWAERFTAPAASLIPVPENLADEVAAQLAAMPFSAISLLERLDLEPGQTLVQNAANGAVGRLVAQFARARGINVVGLVRRSAGVEELAAQGITGVVATDEDGWEDRARALIGDSTAPVGIDSVGGEAAGQVLSLLADGGRLVVFGAMAAPVMSIPSGPVIFRDLHIEGFWGAQVSKDMPADQRAELFGEIITRLLDGSVTLPVAATYSLEDVRDAAAANFDVGRVGKVLLRP</sequence>
<keyword evidence="7" id="KW-0443">Lipid metabolism</keyword>
<dbReference type="CDD" id="cd08292">
    <property type="entry name" value="ETR_like_2"/>
    <property type="match status" value="1"/>
</dbReference>
<evidence type="ECO:0000256" key="5">
    <source>
        <dbReference type="ARBA" id="ARBA00022946"/>
    </source>
</evidence>
<dbReference type="Gene3D" id="3.40.50.720">
    <property type="entry name" value="NAD(P)-binding Rossmann-like Domain"/>
    <property type="match status" value="1"/>
</dbReference>
<dbReference type="Pfam" id="PF08240">
    <property type="entry name" value="ADH_N"/>
    <property type="match status" value="1"/>
</dbReference>
<comment type="similarity">
    <text evidence="1">Belongs to the zinc-containing alcohol dehydrogenase family. Quinone oxidoreductase subfamily.</text>
</comment>
<keyword evidence="2" id="KW-0444">Lipid biosynthesis</keyword>
<dbReference type="SMART" id="SM00829">
    <property type="entry name" value="PKS_ER"/>
    <property type="match status" value="1"/>
</dbReference>
<evidence type="ECO:0000256" key="1">
    <source>
        <dbReference type="ARBA" id="ARBA00010371"/>
    </source>
</evidence>
<keyword evidence="8" id="KW-0275">Fatty acid biosynthesis</keyword>
<dbReference type="EMBL" id="JAEDAJ010000002">
    <property type="protein sequence ID" value="MBK0330778.1"/>
    <property type="molecule type" value="Genomic_DNA"/>
</dbReference>
<evidence type="ECO:0000256" key="2">
    <source>
        <dbReference type="ARBA" id="ARBA00022516"/>
    </source>
</evidence>
<evidence type="ECO:0000256" key="8">
    <source>
        <dbReference type="ARBA" id="ARBA00023160"/>
    </source>
</evidence>
<evidence type="ECO:0000313" key="12">
    <source>
        <dbReference type="EMBL" id="MBK0330778.1"/>
    </source>
</evidence>
<evidence type="ECO:0000256" key="6">
    <source>
        <dbReference type="ARBA" id="ARBA00023002"/>
    </source>
</evidence>
<evidence type="ECO:0000256" key="9">
    <source>
        <dbReference type="ARBA" id="ARBA00038963"/>
    </source>
</evidence>
<feature type="domain" description="Enoyl reductase (ER)" evidence="11">
    <location>
        <begin position="11"/>
        <end position="323"/>
    </location>
</feature>
<evidence type="ECO:0000256" key="10">
    <source>
        <dbReference type="ARBA" id="ARBA00048843"/>
    </source>
</evidence>
<evidence type="ECO:0000256" key="3">
    <source>
        <dbReference type="ARBA" id="ARBA00022832"/>
    </source>
</evidence>
<name>A0ABS1B815_9MICO</name>
<protein>
    <recommendedName>
        <fullName evidence="9">enoyl-[acyl-carrier-protein] reductase</fullName>
        <ecNumber evidence="9">1.3.1.104</ecNumber>
    </recommendedName>
</protein>
<dbReference type="InterPro" id="IPR013154">
    <property type="entry name" value="ADH-like_N"/>
</dbReference>
<dbReference type="SUPFAM" id="SSF51735">
    <property type="entry name" value="NAD(P)-binding Rossmann-fold domains"/>
    <property type="match status" value="1"/>
</dbReference>
<dbReference type="Gene3D" id="3.90.180.10">
    <property type="entry name" value="Medium-chain alcohol dehydrogenases, catalytic domain"/>
    <property type="match status" value="1"/>
</dbReference>
<dbReference type="Proteomes" id="UP000612352">
    <property type="component" value="Unassembled WGS sequence"/>
</dbReference>
<evidence type="ECO:0000259" key="11">
    <source>
        <dbReference type="SMART" id="SM00829"/>
    </source>
</evidence>
<comment type="catalytic activity">
    <reaction evidence="10">
        <text>a 2,3-saturated acyl-[ACP] + NADP(+) = a (2E)-enoyl-[ACP] + NADPH + H(+)</text>
        <dbReference type="Rhea" id="RHEA:22564"/>
        <dbReference type="Rhea" id="RHEA-COMP:9925"/>
        <dbReference type="Rhea" id="RHEA-COMP:9926"/>
        <dbReference type="ChEBI" id="CHEBI:15378"/>
        <dbReference type="ChEBI" id="CHEBI:57783"/>
        <dbReference type="ChEBI" id="CHEBI:58349"/>
        <dbReference type="ChEBI" id="CHEBI:78784"/>
        <dbReference type="ChEBI" id="CHEBI:78785"/>
        <dbReference type="EC" id="1.3.1.104"/>
    </reaction>
</comment>
<dbReference type="PANTHER" id="PTHR43981">
    <property type="entry name" value="ENOYL-[ACYL-CARRIER-PROTEIN] REDUCTASE, MITOCHONDRIAL"/>
    <property type="match status" value="1"/>
</dbReference>
<evidence type="ECO:0000256" key="4">
    <source>
        <dbReference type="ARBA" id="ARBA00022857"/>
    </source>
</evidence>
<keyword evidence="3" id="KW-0276">Fatty acid metabolism</keyword>
<dbReference type="InterPro" id="IPR020843">
    <property type="entry name" value="ER"/>
</dbReference>
<dbReference type="EC" id="1.3.1.104" evidence="9"/>
<dbReference type="Pfam" id="PF00107">
    <property type="entry name" value="ADH_zinc_N"/>
    <property type="match status" value="1"/>
</dbReference>
<dbReference type="PANTHER" id="PTHR43981:SF2">
    <property type="entry name" value="ENOYL-[ACYL-CARRIER-PROTEIN] REDUCTASE, MITOCHONDRIAL"/>
    <property type="match status" value="1"/>
</dbReference>
<dbReference type="SUPFAM" id="SSF50129">
    <property type="entry name" value="GroES-like"/>
    <property type="match status" value="1"/>
</dbReference>
<evidence type="ECO:0000256" key="7">
    <source>
        <dbReference type="ARBA" id="ARBA00023098"/>
    </source>
</evidence>
<evidence type="ECO:0000313" key="13">
    <source>
        <dbReference type="Proteomes" id="UP000612352"/>
    </source>
</evidence>
<keyword evidence="6" id="KW-0560">Oxidoreductase</keyword>
<reference evidence="12 13" key="1">
    <citation type="submission" date="2020-12" db="EMBL/GenBank/DDBJ databases">
        <title>Brachybacterium sp. MASK1Z-5, whole genome shotgun sequence.</title>
        <authorList>
            <person name="Tuo L."/>
        </authorList>
    </citation>
    <scope>NUCLEOTIDE SEQUENCE [LARGE SCALE GENOMIC DNA]</scope>
    <source>
        <strain evidence="12 13">MASK1Z-5</strain>
    </source>
</reference>
<dbReference type="RefSeq" id="WP_200501433.1">
    <property type="nucleotide sequence ID" value="NZ_JAEDAJ010000002.1"/>
</dbReference>
<dbReference type="InterPro" id="IPR011032">
    <property type="entry name" value="GroES-like_sf"/>
</dbReference>
<keyword evidence="13" id="KW-1185">Reference proteome</keyword>
<proteinExistence type="inferred from homology"/>
<comment type="caution">
    <text evidence="12">The sequence shown here is derived from an EMBL/GenBank/DDBJ whole genome shotgun (WGS) entry which is preliminary data.</text>
</comment>
<organism evidence="12 13">
    <name type="scientific">Brachybacterium halotolerans</name>
    <dbReference type="NCBI Taxonomy" id="2795215"/>
    <lineage>
        <taxon>Bacteria</taxon>
        <taxon>Bacillati</taxon>
        <taxon>Actinomycetota</taxon>
        <taxon>Actinomycetes</taxon>
        <taxon>Micrococcales</taxon>
        <taxon>Dermabacteraceae</taxon>
        <taxon>Brachybacterium</taxon>
    </lineage>
</organism>
<keyword evidence="4" id="KW-0521">NADP</keyword>